<keyword evidence="4" id="KW-0325">Glycoprotein</keyword>
<keyword evidence="5" id="KW-0479">Metal-binding</keyword>
<dbReference type="AlphaFoldDB" id="A0A9N9N0T3"/>
<evidence type="ECO:0000256" key="7">
    <source>
        <dbReference type="SAM" id="MobiDB-lite"/>
    </source>
</evidence>
<dbReference type="Gene3D" id="1.50.10.10">
    <property type="match status" value="1"/>
</dbReference>
<reference evidence="9" key="2">
    <citation type="submission" date="2022-10" db="EMBL/GenBank/DDBJ databases">
        <authorList>
            <consortium name="ENA_rothamsted_submissions"/>
            <consortium name="culmorum"/>
            <person name="King R."/>
        </authorList>
    </citation>
    <scope>NUCLEOTIDE SEQUENCE</scope>
</reference>
<dbReference type="EC" id="3.2.1.-" evidence="6"/>
<gene>
    <name evidence="9" type="ORF">DIATSA_LOCUS254</name>
</gene>
<sequence length="527" mass="58973">MDALLAFWPGLQVLLGDVRPAVETHEMLYQVMQRHTFIPEAFTSDFQVHWGQHPLRPEFLESTYFLHRATGDDHYLHVGKTVLKALQQYTRVPCGYAAVNDVRTRVHEDRMDSFVLAETFKYLYMLFGEDRDLPVKLEDYVLTTEAHFLPLSLAAAGKNATYFTLRIDDDDEDKYRKTCPNTASLVAEKVRQPMRQLLGSTAARPPARLRPLNDPRQIHALSDMGISVLTLPDGRVQLLYTTSTAKSAKDAAEGLTFMREMSKWNSLSDIDNGVVPVGVKVEDKIFPAGPGHFGREITGDDHLTGTIVFAVPSDACTDIKNRDQVVGKFAIASRGQCTFAQKVRNMQNAGIKLAIILDNVAHSTHENTALFAMSGDGKDDIEIPAVFLFSEEGKYLTDMAQAQPELTVTVGELKSLKKKYEKNCEEDGCETIVESSEVASDKESFDHLKKVLSQLVAQFELSLSNEEQAAQKMCNDNNVDVYLSKDSFLNDDLRIDSRPVCTDEKKNKNSKEEAKEKSTITETPGDF</sequence>
<evidence type="ECO:0000256" key="3">
    <source>
        <dbReference type="ARBA" id="ARBA00022824"/>
    </source>
</evidence>
<proteinExistence type="inferred from homology"/>
<dbReference type="GO" id="GO:0016020">
    <property type="term" value="C:membrane"/>
    <property type="evidence" value="ECO:0007669"/>
    <property type="project" value="InterPro"/>
</dbReference>
<dbReference type="GO" id="GO:0004571">
    <property type="term" value="F:mannosyl-oligosaccharide 1,2-alpha-mannosidase activity"/>
    <property type="evidence" value="ECO:0007669"/>
    <property type="project" value="InterPro"/>
</dbReference>
<keyword evidence="10" id="KW-1185">Reference proteome</keyword>
<organism evidence="9 10">
    <name type="scientific">Diatraea saccharalis</name>
    <name type="common">sugarcane borer</name>
    <dbReference type="NCBI Taxonomy" id="40085"/>
    <lineage>
        <taxon>Eukaryota</taxon>
        <taxon>Metazoa</taxon>
        <taxon>Ecdysozoa</taxon>
        <taxon>Arthropoda</taxon>
        <taxon>Hexapoda</taxon>
        <taxon>Insecta</taxon>
        <taxon>Pterygota</taxon>
        <taxon>Neoptera</taxon>
        <taxon>Endopterygota</taxon>
        <taxon>Lepidoptera</taxon>
        <taxon>Glossata</taxon>
        <taxon>Ditrysia</taxon>
        <taxon>Pyraloidea</taxon>
        <taxon>Crambidae</taxon>
        <taxon>Crambinae</taxon>
        <taxon>Diatraea</taxon>
    </lineage>
</organism>
<evidence type="ECO:0000313" key="9">
    <source>
        <dbReference type="EMBL" id="CAG9781952.1"/>
    </source>
</evidence>
<keyword evidence="5" id="KW-0106">Calcium</keyword>
<dbReference type="InterPro" id="IPR046450">
    <property type="entry name" value="PA_dom_sf"/>
</dbReference>
<dbReference type="PANTHER" id="PTHR45679">
    <property type="entry name" value="ER DEGRADATION-ENHANCING ALPHA-MANNOSIDASE-LIKE PROTEIN 2"/>
    <property type="match status" value="1"/>
</dbReference>
<dbReference type="GO" id="GO:1904380">
    <property type="term" value="P:endoplasmic reticulum mannose trimming"/>
    <property type="evidence" value="ECO:0007669"/>
    <property type="project" value="InterPro"/>
</dbReference>
<keyword evidence="3" id="KW-0256">Endoplasmic reticulum</keyword>
<dbReference type="GO" id="GO:0005975">
    <property type="term" value="P:carbohydrate metabolic process"/>
    <property type="evidence" value="ECO:0007669"/>
    <property type="project" value="InterPro"/>
</dbReference>
<evidence type="ECO:0000256" key="1">
    <source>
        <dbReference type="ARBA" id="ARBA00004240"/>
    </source>
</evidence>
<dbReference type="InterPro" id="IPR044674">
    <property type="entry name" value="EDEM1/2/3"/>
</dbReference>
<dbReference type="SUPFAM" id="SSF52025">
    <property type="entry name" value="PA domain"/>
    <property type="match status" value="1"/>
</dbReference>
<dbReference type="Pfam" id="PF01532">
    <property type="entry name" value="Glyco_hydro_47"/>
    <property type="match status" value="1"/>
</dbReference>
<dbReference type="PRINTS" id="PR00747">
    <property type="entry name" value="GLYHDRLASE47"/>
</dbReference>
<comment type="cofactor">
    <cofactor evidence="5">
        <name>Ca(2+)</name>
        <dbReference type="ChEBI" id="CHEBI:29108"/>
    </cofactor>
</comment>
<reference evidence="9" key="1">
    <citation type="submission" date="2021-12" db="EMBL/GenBank/DDBJ databases">
        <authorList>
            <person name="King R."/>
        </authorList>
    </citation>
    <scope>NUCLEOTIDE SEQUENCE</scope>
</reference>
<comment type="subcellular location">
    <subcellularLocation>
        <location evidence="1">Endoplasmic reticulum</location>
    </subcellularLocation>
</comment>
<evidence type="ECO:0000256" key="4">
    <source>
        <dbReference type="ARBA" id="ARBA00023180"/>
    </source>
</evidence>
<feature type="binding site" evidence="5">
    <location>
        <position position="144"/>
    </location>
    <ligand>
        <name>Ca(2+)</name>
        <dbReference type="ChEBI" id="CHEBI:29108"/>
    </ligand>
</feature>
<feature type="region of interest" description="Disordered" evidence="7">
    <location>
        <begin position="500"/>
        <end position="527"/>
    </location>
</feature>
<dbReference type="GO" id="GO:0044322">
    <property type="term" value="C:endoplasmic reticulum quality control compartment"/>
    <property type="evidence" value="ECO:0007669"/>
    <property type="project" value="GOC"/>
</dbReference>
<dbReference type="InterPro" id="IPR001382">
    <property type="entry name" value="Glyco_hydro_47"/>
</dbReference>
<feature type="domain" description="PA" evidence="8">
    <location>
        <begin position="304"/>
        <end position="395"/>
    </location>
</feature>
<dbReference type="InterPro" id="IPR036026">
    <property type="entry name" value="Seven-hairpin_glycosidases"/>
</dbReference>
<dbReference type="InterPro" id="IPR003137">
    <property type="entry name" value="PA_domain"/>
</dbReference>
<dbReference type="PANTHER" id="PTHR45679:SF2">
    <property type="entry name" value="ER DEGRADATION-ENHANCING ALPHA-MANNOSIDASE-LIKE PROTEIN 3"/>
    <property type="match status" value="1"/>
</dbReference>
<keyword evidence="6" id="KW-0326">Glycosidase</keyword>
<dbReference type="GO" id="GO:0005509">
    <property type="term" value="F:calcium ion binding"/>
    <property type="evidence" value="ECO:0007669"/>
    <property type="project" value="InterPro"/>
</dbReference>
<dbReference type="InterPro" id="IPR012341">
    <property type="entry name" value="6hp_glycosidase-like_sf"/>
</dbReference>
<evidence type="ECO:0000313" key="10">
    <source>
        <dbReference type="Proteomes" id="UP001153714"/>
    </source>
</evidence>
<evidence type="ECO:0000256" key="5">
    <source>
        <dbReference type="PIRSR" id="PIRSR601382-2"/>
    </source>
</evidence>
<evidence type="ECO:0000259" key="8">
    <source>
        <dbReference type="Pfam" id="PF02225"/>
    </source>
</evidence>
<name>A0A9N9N0T3_9NEOP</name>
<keyword evidence="6" id="KW-0378">Hydrolase</keyword>
<feature type="compositionally biased region" description="Basic and acidic residues" evidence="7">
    <location>
        <begin position="500"/>
        <end position="519"/>
    </location>
</feature>
<protein>
    <recommendedName>
        <fullName evidence="6">alpha-1,2-Mannosidase</fullName>
        <ecNumber evidence="6">3.2.1.-</ecNumber>
    </recommendedName>
</protein>
<dbReference type="Pfam" id="PF02225">
    <property type="entry name" value="PA"/>
    <property type="match status" value="1"/>
</dbReference>
<dbReference type="Gene3D" id="3.50.30.30">
    <property type="match status" value="1"/>
</dbReference>
<comment type="similarity">
    <text evidence="2 6">Belongs to the glycosyl hydrolase 47 family.</text>
</comment>
<dbReference type="SUPFAM" id="SSF48225">
    <property type="entry name" value="Seven-hairpin glycosidases"/>
    <property type="match status" value="1"/>
</dbReference>
<evidence type="ECO:0000256" key="2">
    <source>
        <dbReference type="ARBA" id="ARBA00007658"/>
    </source>
</evidence>
<dbReference type="OrthoDB" id="8118055at2759"/>
<evidence type="ECO:0000256" key="6">
    <source>
        <dbReference type="RuleBase" id="RU361193"/>
    </source>
</evidence>
<dbReference type="Proteomes" id="UP001153714">
    <property type="component" value="Chromosome 1"/>
</dbReference>
<accession>A0A9N9N0T3</accession>
<dbReference type="EMBL" id="OU893332">
    <property type="protein sequence ID" value="CAG9781952.1"/>
    <property type="molecule type" value="Genomic_DNA"/>
</dbReference>